<evidence type="ECO:0000313" key="1">
    <source>
        <dbReference type="EMBL" id="TDO24045.1"/>
    </source>
</evidence>
<comment type="caution">
    <text evidence="1">The sequence shown here is derived from an EMBL/GenBank/DDBJ whole genome shotgun (WGS) entry which is preliminary data.</text>
</comment>
<evidence type="ECO:0000313" key="2">
    <source>
        <dbReference type="Proteomes" id="UP000295499"/>
    </source>
</evidence>
<dbReference type="AlphaFoldDB" id="A0A4R6IQ06"/>
<dbReference type="Proteomes" id="UP000295499">
    <property type="component" value="Unassembled WGS sequence"/>
</dbReference>
<name>A0A4R6IQ06_9SPHI</name>
<sequence>MKTLKLFFTFIFPILLLISCSKGNEHITRDLVTAAVPVGFTFPVITDASTNTTITEVKGSTNLDSLISAATNSEFNIGDIRSIKISALRLDVLNTDTTYNFRLLENLTVKLKSRTGVSNELAKVNTNFDFIAPSLIVPITGPEEELKDIFNGGNYTYELSGKVRRTTPVSFKATLTAQYRVTLAK</sequence>
<dbReference type="RefSeq" id="WP_133551701.1">
    <property type="nucleotide sequence ID" value="NZ_SNWM01000001.1"/>
</dbReference>
<gene>
    <name evidence="1" type="ORF">CLV32_0332</name>
</gene>
<keyword evidence="2" id="KW-1185">Reference proteome</keyword>
<dbReference type="PROSITE" id="PS51257">
    <property type="entry name" value="PROKAR_LIPOPROTEIN"/>
    <property type="match status" value="1"/>
</dbReference>
<accession>A0A4R6IQ06</accession>
<organism evidence="1 2">
    <name type="scientific">Pedobacter duraquae</name>
    <dbReference type="NCBI Taxonomy" id="425511"/>
    <lineage>
        <taxon>Bacteria</taxon>
        <taxon>Pseudomonadati</taxon>
        <taxon>Bacteroidota</taxon>
        <taxon>Sphingobacteriia</taxon>
        <taxon>Sphingobacteriales</taxon>
        <taxon>Sphingobacteriaceae</taxon>
        <taxon>Pedobacter</taxon>
    </lineage>
</organism>
<dbReference type="EMBL" id="SNWM01000001">
    <property type="protein sequence ID" value="TDO24045.1"/>
    <property type="molecule type" value="Genomic_DNA"/>
</dbReference>
<reference evidence="1 2" key="1">
    <citation type="submission" date="2019-03" db="EMBL/GenBank/DDBJ databases">
        <title>Genomic Encyclopedia of Archaeal and Bacterial Type Strains, Phase II (KMG-II): from individual species to whole genera.</title>
        <authorList>
            <person name="Goeker M."/>
        </authorList>
    </citation>
    <scope>NUCLEOTIDE SEQUENCE [LARGE SCALE GENOMIC DNA]</scope>
    <source>
        <strain evidence="1 2">DSM 19034</strain>
    </source>
</reference>
<protein>
    <submittedName>
        <fullName evidence="1">Uncharacterized protein</fullName>
    </submittedName>
</protein>
<proteinExistence type="predicted"/>